<dbReference type="UniPathway" id="UPA00148">
    <property type="reaction ID" value="UER00236"/>
</dbReference>
<keyword evidence="12" id="KW-0547">Nucleotide-binding</keyword>
<keyword evidence="11" id="KW-0808">Transferase</keyword>
<evidence type="ECO:0000256" key="14">
    <source>
        <dbReference type="ARBA" id="ARBA00022840"/>
    </source>
</evidence>
<feature type="compositionally biased region" description="Basic and acidic residues" evidence="18">
    <location>
        <begin position="308"/>
        <end position="320"/>
    </location>
</feature>
<dbReference type="GO" id="GO:0009236">
    <property type="term" value="P:cobalamin biosynthetic process"/>
    <property type="evidence" value="ECO:0007669"/>
    <property type="project" value="UniProtKB-UniPathway"/>
</dbReference>
<dbReference type="PATRIC" id="fig|1160718.3.peg.4604"/>
<comment type="catalytic activity">
    <reaction evidence="2">
        <text>adenosylcob(III)inamide phosphate + GTP + H(+) = adenosylcob(III)inamide-GDP + diphosphate</text>
        <dbReference type="Rhea" id="RHEA:22712"/>
        <dbReference type="ChEBI" id="CHEBI:15378"/>
        <dbReference type="ChEBI" id="CHEBI:33019"/>
        <dbReference type="ChEBI" id="CHEBI:37565"/>
        <dbReference type="ChEBI" id="CHEBI:58502"/>
        <dbReference type="ChEBI" id="CHEBI:60487"/>
        <dbReference type="EC" id="2.7.7.62"/>
    </reaction>
</comment>
<dbReference type="SUPFAM" id="SSF52540">
    <property type="entry name" value="P-loop containing nucleoside triphosphate hydrolases"/>
    <property type="match status" value="2"/>
</dbReference>
<dbReference type="InterPro" id="IPR036866">
    <property type="entry name" value="RibonucZ/Hydroxyglut_hydro"/>
</dbReference>
<dbReference type="PANTHER" id="PTHR34848:SF1">
    <property type="entry name" value="BIFUNCTIONAL ADENOSYLCOBALAMIN BIOSYNTHESIS PROTEIN COBU"/>
    <property type="match status" value="1"/>
</dbReference>
<feature type="region of interest" description="Disordered" evidence="18">
    <location>
        <begin position="303"/>
        <end position="379"/>
    </location>
</feature>
<dbReference type="eggNOG" id="COG2087">
    <property type="taxonomic scope" value="Bacteria"/>
</dbReference>
<dbReference type="STRING" id="1160718.SU9_22770"/>
<feature type="compositionally biased region" description="Low complexity" evidence="18">
    <location>
        <begin position="365"/>
        <end position="379"/>
    </location>
</feature>
<evidence type="ECO:0000256" key="8">
    <source>
        <dbReference type="ARBA" id="ARBA00012016"/>
    </source>
</evidence>
<protein>
    <recommendedName>
        <fullName evidence="16">Adenosylcobinamide kinase</fullName>
        <ecNumber evidence="8">2.7.1.156</ecNumber>
        <ecNumber evidence="9">2.7.7.62</ecNumber>
    </recommendedName>
    <alternativeName>
        <fullName evidence="17">Adenosylcobinamide-phosphate guanylyltransferase</fullName>
    </alternativeName>
</protein>
<evidence type="ECO:0000256" key="15">
    <source>
        <dbReference type="ARBA" id="ARBA00023134"/>
    </source>
</evidence>
<evidence type="ECO:0000256" key="9">
    <source>
        <dbReference type="ARBA" id="ARBA00012523"/>
    </source>
</evidence>
<dbReference type="GO" id="GO:0043752">
    <property type="term" value="F:adenosylcobinamide kinase activity"/>
    <property type="evidence" value="ECO:0007669"/>
    <property type="project" value="UniProtKB-EC"/>
</dbReference>
<dbReference type="InterPro" id="IPR003203">
    <property type="entry name" value="CobU/CobP"/>
</dbReference>
<comment type="pathway">
    <text evidence="6">Cofactor biosynthesis; adenosylcobalamin biosynthesis; adenosylcobalamin from cob(II)yrinate a,c-diamide: step 5/7.</text>
</comment>
<evidence type="ECO:0000256" key="3">
    <source>
        <dbReference type="ARBA" id="ARBA00001522"/>
    </source>
</evidence>
<dbReference type="RefSeq" id="WP_006606067.1">
    <property type="nucleotide sequence ID" value="NZ_CP072931.1"/>
</dbReference>
<keyword evidence="10" id="KW-0169">Cobalamin biosynthesis</keyword>
<organism evidence="19">
    <name type="scientific">Streptomyces auratus AGR0001</name>
    <dbReference type="NCBI Taxonomy" id="1160718"/>
    <lineage>
        <taxon>Bacteria</taxon>
        <taxon>Bacillati</taxon>
        <taxon>Actinomycetota</taxon>
        <taxon>Actinomycetes</taxon>
        <taxon>Kitasatosporales</taxon>
        <taxon>Streptomycetaceae</taxon>
        <taxon>Streptomyces</taxon>
    </lineage>
</organism>
<comment type="similarity">
    <text evidence="7">Belongs to the CobU/CobP family.</text>
</comment>
<dbReference type="PANTHER" id="PTHR34848">
    <property type="match status" value="1"/>
</dbReference>
<dbReference type="Pfam" id="PF02283">
    <property type="entry name" value="CobU"/>
    <property type="match status" value="2"/>
</dbReference>
<dbReference type="eggNOG" id="COG1235">
    <property type="taxonomic scope" value="Bacteria"/>
</dbReference>
<evidence type="ECO:0000256" key="7">
    <source>
        <dbReference type="ARBA" id="ARBA00007490"/>
    </source>
</evidence>
<evidence type="ECO:0000256" key="12">
    <source>
        <dbReference type="ARBA" id="ARBA00022741"/>
    </source>
</evidence>
<keyword evidence="14" id="KW-0067">ATP-binding</keyword>
<dbReference type="CDD" id="cd00544">
    <property type="entry name" value="CobU"/>
    <property type="match status" value="1"/>
</dbReference>
<comment type="caution">
    <text evidence="19">The sequence shown here is derived from an EMBL/GenBank/DDBJ whole genome shotgun (WGS) entry which is preliminary data.</text>
</comment>
<dbReference type="GO" id="GO:0005524">
    <property type="term" value="F:ATP binding"/>
    <property type="evidence" value="ECO:0007669"/>
    <property type="project" value="UniProtKB-KW"/>
</dbReference>
<evidence type="ECO:0000256" key="16">
    <source>
        <dbReference type="ARBA" id="ARBA00029570"/>
    </source>
</evidence>
<comment type="pathway">
    <text evidence="5">Cofactor biosynthesis; adenosylcobalamin biosynthesis; adenosylcobalamin from cob(II)yrinate a,c-diamide: step 6/7.</text>
</comment>
<comment type="catalytic activity">
    <reaction evidence="1">
        <text>adenosylcob(III)inamide + ATP = adenosylcob(III)inamide phosphate + ADP + H(+)</text>
        <dbReference type="Rhea" id="RHEA:15769"/>
        <dbReference type="ChEBI" id="CHEBI:2480"/>
        <dbReference type="ChEBI" id="CHEBI:15378"/>
        <dbReference type="ChEBI" id="CHEBI:30616"/>
        <dbReference type="ChEBI" id="CHEBI:58502"/>
        <dbReference type="ChEBI" id="CHEBI:456216"/>
        <dbReference type="EC" id="2.7.1.156"/>
    </reaction>
</comment>
<dbReference type="HOGENOM" id="CLU_050848_0_0_11"/>
<comment type="catalytic activity">
    <reaction evidence="3">
        <text>adenosylcob(III)inamide + GTP = adenosylcob(III)inamide phosphate + GDP + H(+)</text>
        <dbReference type="Rhea" id="RHEA:15765"/>
        <dbReference type="ChEBI" id="CHEBI:2480"/>
        <dbReference type="ChEBI" id="CHEBI:15378"/>
        <dbReference type="ChEBI" id="CHEBI:37565"/>
        <dbReference type="ChEBI" id="CHEBI:58189"/>
        <dbReference type="ChEBI" id="CHEBI:58502"/>
        <dbReference type="EC" id="2.7.1.156"/>
    </reaction>
</comment>
<reference evidence="19" key="1">
    <citation type="journal article" date="2012" name="J. Bacteriol.">
        <title>Genome Sequence of Streptomyces auratus Strain AGR0001, a Phoslactomycin-Producing Actinomycete.</title>
        <authorList>
            <person name="Han X."/>
            <person name="Li M."/>
            <person name="Ding Z."/>
            <person name="Zhao J."/>
            <person name="Ji K."/>
            <person name="Wen M."/>
            <person name="Lu T."/>
        </authorList>
    </citation>
    <scope>NUCLEOTIDE SEQUENCE [LARGE SCALE GENOMIC DNA]</scope>
    <source>
        <strain evidence="19">AGR0001</strain>
    </source>
</reference>
<proteinExistence type="inferred from homology"/>
<dbReference type="Gene3D" id="3.60.15.10">
    <property type="entry name" value="Ribonuclease Z/Hydroxyacylglutathione hydrolase-like"/>
    <property type="match status" value="1"/>
</dbReference>
<gene>
    <name evidence="19" type="ORF">SU9_22770</name>
</gene>
<accession>J1S1E7</accession>
<feature type="compositionally biased region" description="Low complexity" evidence="18">
    <location>
        <begin position="339"/>
        <end position="354"/>
    </location>
</feature>
<dbReference type="GO" id="GO:0008820">
    <property type="term" value="F:cobinamide phosphate guanylyltransferase activity"/>
    <property type="evidence" value="ECO:0007669"/>
    <property type="project" value="UniProtKB-EC"/>
</dbReference>
<evidence type="ECO:0000256" key="2">
    <source>
        <dbReference type="ARBA" id="ARBA00000711"/>
    </source>
</evidence>
<evidence type="ECO:0000256" key="13">
    <source>
        <dbReference type="ARBA" id="ARBA00022777"/>
    </source>
</evidence>
<evidence type="ECO:0000256" key="17">
    <source>
        <dbReference type="ARBA" id="ARBA00030571"/>
    </source>
</evidence>
<dbReference type="GO" id="GO:0005525">
    <property type="term" value="F:GTP binding"/>
    <property type="evidence" value="ECO:0007669"/>
    <property type="project" value="UniProtKB-KW"/>
</dbReference>
<dbReference type="EMBL" id="AJGV01000135">
    <property type="protein sequence ID" value="EJJ04632.1"/>
    <property type="molecule type" value="Genomic_DNA"/>
</dbReference>
<evidence type="ECO:0000256" key="1">
    <source>
        <dbReference type="ARBA" id="ARBA00000312"/>
    </source>
</evidence>
<dbReference type="AlphaFoldDB" id="J1S1E7"/>
<evidence type="ECO:0000313" key="19">
    <source>
        <dbReference type="EMBL" id="EJJ04632.1"/>
    </source>
</evidence>
<evidence type="ECO:0000256" key="11">
    <source>
        <dbReference type="ARBA" id="ARBA00022679"/>
    </source>
</evidence>
<evidence type="ECO:0000256" key="18">
    <source>
        <dbReference type="SAM" id="MobiDB-lite"/>
    </source>
</evidence>
<sequence>MDVTLLGTGAPQGLPRPGCPCAACATAVGDEARAATALLVDGVLLIDLTPGPAFAAARAGRSLAGVRQVLLSHPHDGPAMEVPAGLPQPGRVADGRELALLDGHRVRALAVDGPGTGYEISGADGERLLYLPPGAAPAGLGNGTGRTAGGGAGGQGGAGPYDLVLLDVLARPDALARLRAGGLVDAATDVVAVHVDHDVPPGPELHRRLAAVGARAVADGSSLVVGEYHAVPDLPRRTLVLGGARSGKSLEAERRLAAFPDVVYVATGGTRDGDEDWAQRVSLHRERRPSSWRTVETCDLVPLLEAGRPGREAGRPEREAGGSGKDVATPGSEAGGPGEEAPAPGTEAAGPGKDAAGRGAGAGWPGAESAGPAAGAGAGRAADASPLLIDCLALWLTHVMDEVGAWDDATWEAGGRRALRERTDALVAAVRATRRPVVAVSNEVGSGVVPATPAGRRFRDELGRLNAAFAAECEQVLLVVAGQALALRG</sequence>
<evidence type="ECO:0000256" key="10">
    <source>
        <dbReference type="ARBA" id="ARBA00022573"/>
    </source>
</evidence>
<evidence type="ECO:0000256" key="5">
    <source>
        <dbReference type="ARBA" id="ARBA00004692"/>
    </source>
</evidence>
<dbReference type="Gene3D" id="3.40.50.300">
    <property type="entry name" value="P-loop containing nucleotide triphosphate hydrolases"/>
    <property type="match status" value="1"/>
</dbReference>
<evidence type="ECO:0000256" key="6">
    <source>
        <dbReference type="ARBA" id="ARBA00005159"/>
    </source>
</evidence>
<comment type="function">
    <text evidence="4">Catalyzes ATP-dependent phosphorylation of adenosylcobinamide and addition of GMP to adenosylcobinamide phosphate.</text>
</comment>
<name>J1S1E7_9ACTN</name>
<evidence type="ECO:0000256" key="4">
    <source>
        <dbReference type="ARBA" id="ARBA00003889"/>
    </source>
</evidence>
<dbReference type="EC" id="2.7.7.62" evidence="9"/>
<dbReference type="SUPFAM" id="SSF56281">
    <property type="entry name" value="Metallo-hydrolase/oxidoreductase"/>
    <property type="match status" value="1"/>
</dbReference>
<keyword evidence="15" id="KW-0342">GTP-binding</keyword>
<dbReference type="InterPro" id="IPR027417">
    <property type="entry name" value="P-loop_NTPase"/>
</dbReference>
<dbReference type="EC" id="2.7.1.156" evidence="8"/>
<keyword evidence="13" id="KW-0418">Kinase</keyword>